<feature type="transmembrane region" description="Helical" evidence="10">
    <location>
        <begin position="139"/>
        <end position="157"/>
    </location>
</feature>
<feature type="transmembrane region" description="Helical" evidence="10">
    <location>
        <begin position="467"/>
        <end position="487"/>
    </location>
</feature>
<protein>
    <recommendedName>
        <fullName evidence="4">NADH-ubiquinone oxidoreductase chain 4</fullName>
        <ecNumber evidence="3">7.1.1.2</ecNumber>
    </recommendedName>
    <alternativeName>
        <fullName evidence="8">NADH dehydrogenase subunit 4</fullName>
    </alternativeName>
</protein>
<evidence type="ECO:0000256" key="7">
    <source>
        <dbReference type="ARBA" id="ARBA00023136"/>
    </source>
</evidence>
<feature type="transmembrane region" description="Helical" evidence="10">
    <location>
        <begin position="6"/>
        <end position="25"/>
    </location>
</feature>
<keyword evidence="6 10" id="KW-1133">Transmembrane helix</keyword>
<evidence type="ECO:0000256" key="1">
    <source>
        <dbReference type="ARBA" id="ARBA00004141"/>
    </source>
</evidence>
<feature type="transmembrane region" description="Helical" evidence="10">
    <location>
        <begin position="389"/>
        <end position="412"/>
    </location>
</feature>
<dbReference type="GO" id="GO:0003954">
    <property type="term" value="F:NADH dehydrogenase activity"/>
    <property type="evidence" value="ECO:0007669"/>
    <property type="project" value="TreeGrafter"/>
</dbReference>
<keyword evidence="11" id="KW-0732">Signal</keyword>
<accession>A0AA35RH22</accession>
<evidence type="ECO:0000256" key="10">
    <source>
        <dbReference type="SAM" id="Phobius"/>
    </source>
</evidence>
<dbReference type="GO" id="GO:0008137">
    <property type="term" value="F:NADH dehydrogenase (ubiquinone) activity"/>
    <property type="evidence" value="ECO:0007669"/>
    <property type="project" value="UniProtKB-EC"/>
</dbReference>
<dbReference type="GO" id="GO:0048039">
    <property type="term" value="F:ubiquinone binding"/>
    <property type="evidence" value="ECO:0007669"/>
    <property type="project" value="TreeGrafter"/>
</dbReference>
<name>A0AA35RH22_GEOBA</name>
<feature type="transmembrane region" description="Helical" evidence="10">
    <location>
        <begin position="116"/>
        <end position="133"/>
    </location>
</feature>
<dbReference type="AlphaFoldDB" id="A0AA35RH22"/>
<dbReference type="Proteomes" id="UP001174909">
    <property type="component" value="Unassembled WGS sequence"/>
</dbReference>
<feature type="transmembrane region" description="Helical" evidence="10">
    <location>
        <begin position="225"/>
        <end position="246"/>
    </location>
</feature>
<dbReference type="GO" id="GO:0042773">
    <property type="term" value="P:ATP synthesis coupled electron transport"/>
    <property type="evidence" value="ECO:0007669"/>
    <property type="project" value="InterPro"/>
</dbReference>
<feature type="transmembrane region" description="Helical" evidence="10">
    <location>
        <begin position="291"/>
        <end position="309"/>
    </location>
</feature>
<keyword evidence="14" id="KW-1185">Reference proteome</keyword>
<feature type="transmembrane region" description="Helical" evidence="10">
    <location>
        <begin position="76"/>
        <end position="104"/>
    </location>
</feature>
<dbReference type="InterPro" id="IPR003918">
    <property type="entry name" value="NADH_UbQ_OxRdtase"/>
</dbReference>
<feature type="transmembrane region" description="Helical" evidence="10">
    <location>
        <begin position="177"/>
        <end position="198"/>
    </location>
</feature>
<dbReference type="InterPro" id="IPR010227">
    <property type="entry name" value="NADH_Q_OxRdtase_chainM/4"/>
</dbReference>
<dbReference type="PANTHER" id="PTHR43507:SF4">
    <property type="entry name" value="PROTON-TRANSLOCATING NADH-QUINONE OXIDOREDUCTASE, CHAIN M"/>
    <property type="match status" value="1"/>
</dbReference>
<feature type="signal peptide" evidence="11">
    <location>
        <begin position="1"/>
        <end position="20"/>
    </location>
</feature>
<evidence type="ECO:0000259" key="12">
    <source>
        <dbReference type="Pfam" id="PF00361"/>
    </source>
</evidence>
<dbReference type="PRINTS" id="PR01437">
    <property type="entry name" value="NUOXDRDTASE4"/>
</dbReference>
<dbReference type="Pfam" id="PF00361">
    <property type="entry name" value="Proton_antipo_M"/>
    <property type="match status" value="1"/>
</dbReference>
<proteinExistence type="inferred from homology"/>
<dbReference type="EC" id="7.1.1.2" evidence="3"/>
<keyword evidence="7 10" id="KW-0472">Membrane</keyword>
<keyword evidence="5 10" id="KW-0812">Transmembrane</keyword>
<reference evidence="13" key="1">
    <citation type="submission" date="2023-03" db="EMBL/GenBank/DDBJ databases">
        <authorList>
            <person name="Steffen K."/>
            <person name="Cardenas P."/>
        </authorList>
    </citation>
    <scope>NUCLEOTIDE SEQUENCE</scope>
</reference>
<evidence type="ECO:0000256" key="4">
    <source>
        <dbReference type="ARBA" id="ARBA00021006"/>
    </source>
</evidence>
<gene>
    <name evidence="13" type="ORF">GBAR_LOCUS7329</name>
</gene>
<comment type="caution">
    <text evidence="13">The sequence shown here is derived from an EMBL/GenBank/DDBJ whole genome shotgun (WGS) entry which is preliminary data.</text>
</comment>
<dbReference type="EMBL" id="CASHTH010001096">
    <property type="protein sequence ID" value="CAI8011330.1"/>
    <property type="molecule type" value="Genomic_DNA"/>
</dbReference>
<dbReference type="PANTHER" id="PTHR43507">
    <property type="entry name" value="NADH-UBIQUINONE OXIDOREDUCTASE CHAIN 4"/>
    <property type="match status" value="1"/>
</dbReference>
<feature type="chain" id="PRO_5041201640" description="NADH-ubiquinone oxidoreductase chain 4" evidence="11">
    <location>
        <begin position="21"/>
        <end position="504"/>
    </location>
</feature>
<comment type="subcellular location">
    <subcellularLocation>
        <location evidence="1">Membrane</location>
        <topology evidence="1">Multi-pass membrane protein</topology>
    </subcellularLocation>
</comment>
<feature type="transmembrane region" description="Helical" evidence="10">
    <location>
        <begin position="266"/>
        <end position="285"/>
    </location>
</feature>
<evidence type="ECO:0000313" key="13">
    <source>
        <dbReference type="EMBL" id="CAI8011330.1"/>
    </source>
</evidence>
<feature type="transmembrane region" description="Helical" evidence="10">
    <location>
        <begin position="351"/>
        <end position="369"/>
    </location>
</feature>
<dbReference type="GO" id="GO:0015990">
    <property type="term" value="P:electron transport coupled proton transport"/>
    <property type="evidence" value="ECO:0007669"/>
    <property type="project" value="TreeGrafter"/>
</dbReference>
<evidence type="ECO:0000256" key="8">
    <source>
        <dbReference type="ARBA" id="ARBA00031025"/>
    </source>
</evidence>
<feature type="transmembrane region" description="Helical" evidence="10">
    <location>
        <begin position="321"/>
        <end position="339"/>
    </location>
</feature>
<comment type="similarity">
    <text evidence="2">Belongs to the complex I subunit 4 family.</text>
</comment>
<evidence type="ECO:0000256" key="3">
    <source>
        <dbReference type="ARBA" id="ARBA00012944"/>
    </source>
</evidence>
<dbReference type="InterPro" id="IPR001750">
    <property type="entry name" value="ND/Mrp_TM"/>
</dbReference>
<feature type="transmembrane region" description="Helical" evidence="10">
    <location>
        <begin position="424"/>
        <end position="446"/>
    </location>
</feature>
<comment type="catalytic activity">
    <reaction evidence="9">
        <text>a ubiquinone + NADH + 5 H(+)(in) = a ubiquinol + NAD(+) + 4 H(+)(out)</text>
        <dbReference type="Rhea" id="RHEA:29091"/>
        <dbReference type="Rhea" id="RHEA-COMP:9565"/>
        <dbReference type="Rhea" id="RHEA-COMP:9566"/>
        <dbReference type="ChEBI" id="CHEBI:15378"/>
        <dbReference type="ChEBI" id="CHEBI:16389"/>
        <dbReference type="ChEBI" id="CHEBI:17976"/>
        <dbReference type="ChEBI" id="CHEBI:57540"/>
        <dbReference type="ChEBI" id="CHEBI:57945"/>
        <dbReference type="EC" id="7.1.1.2"/>
    </reaction>
</comment>
<feature type="transmembrane region" description="Helical" evidence="10">
    <location>
        <begin position="37"/>
        <end position="56"/>
    </location>
</feature>
<sequence length="504" mass="54231">MANFDQVSLLLLVLVPLAGGMLAMFLPKDRPRDAWQFAILVAAVSLALAVVVFVRYDYGDGGIQFQREFAWIGHPININLSFGLNGIGAPLVLLNGIVLMGAVLISQTIRRRTRDFFVLLLALGAGVYGVFIVRDLFFLFFFYELAVLPMYLLIGVWGSSTDFKDFLRTKEYGAMKLMVMLVAGSVLIWIGILALYVASSRAGLPSFNIDVLSELEAGGYISRGLQIWVFPLFMVGFGVLAGLWPLHTWSPDGHVAAPTGVSMLHAGVLMKLGAFGIIQVGMVLTPDGAEVWMPVLIGLGTVNVVYGAISAMSQNDLKYVIGYSSVSHMGYVLMGIATLHPVGLAGAVLQMFSHGIMTALMFAMVGAIYERAHIRDSLILNGLVKRMGVTTFFFAAAGLASLGLPGMSGFIAEFMVFTGAFRTYWPLAVLGVIGAAITAVYILRLLARSFFGEGDPQWDHLTDASPVEKGVGAVFVGIIIAVGIWPAPLLRVINTGVESTLAVF</sequence>
<evidence type="ECO:0000256" key="6">
    <source>
        <dbReference type="ARBA" id="ARBA00022989"/>
    </source>
</evidence>
<dbReference type="GO" id="GO:0016020">
    <property type="term" value="C:membrane"/>
    <property type="evidence" value="ECO:0007669"/>
    <property type="project" value="UniProtKB-SubCell"/>
</dbReference>
<evidence type="ECO:0000313" key="14">
    <source>
        <dbReference type="Proteomes" id="UP001174909"/>
    </source>
</evidence>
<evidence type="ECO:0000256" key="11">
    <source>
        <dbReference type="SAM" id="SignalP"/>
    </source>
</evidence>
<feature type="domain" description="NADH:quinone oxidoreductase/Mrp antiporter transmembrane" evidence="12">
    <location>
        <begin position="135"/>
        <end position="438"/>
    </location>
</feature>
<evidence type="ECO:0000256" key="5">
    <source>
        <dbReference type="ARBA" id="ARBA00022692"/>
    </source>
</evidence>
<organism evidence="13 14">
    <name type="scientific">Geodia barretti</name>
    <name type="common">Barrett's horny sponge</name>
    <dbReference type="NCBI Taxonomy" id="519541"/>
    <lineage>
        <taxon>Eukaryota</taxon>
        <taxon>Metazoa</taxon>
        <taxon>Porifera</taxon>
        <taxon>Demospongiae</taxon>
        <taxon>Heteroscleromorpha</taxon>
        <taxon>Tetractinellida</taxon>
        <taxon>Astrophorina</taxon>
        <taxon>Geodiidae</taxon>
        <taxon>Geodia</taxon>
    </lineage>
</organism>
<evidence type="ECO:0000256" key="9">
    <source>
        <dbReference type="ARBA" id="ARBA00049551"/>
    </source>
</evidence>
<evidence type="ECO:0000256" key="2">
    <source>
        <dbReference type="ARBA" id="ARBA00009025"/>
    </source>
</evidence>
<dbReference type="NCBIfam" id="TIGR01972">
    <property type="entry name" value="NDH_I_M"/>
    <property type="match status" value="1"/>
</dbReference>